<dbReference type="Pfam" id="PF01551">
    <property type="entry name" value="Peptidase_M23"/>
    <property type="match status" value="1"/>
</dbReference>
<dbReference type="InterPro" id="IPR050570">
    <property type="entry name" value="Cell_wall_metabolism_enzyme"/>
</dbReference>
<protein>
    <submittedName>
        <fullName evidence="6">Murein hydrolase activator EnvC family protein</fullName>
    </submittedName>
</protein>
<dbReference type="GO" id="GO:0016787">
    <property type="term" value="F:hydrolase activity"/>
    <property type="evidence" value="ECO:0007669"/>
    <property type="project" value="UniProtKB-KW"/>
</dbReference>
<keyword evidence="7" id="KW-1185">Reference proteome</keyword>
<evidence type="ECO:0000256" key="1">
    <source>
        <dbReference type="ARBA" id="ARBA00022729"/>
    </source>
</evidence>
<reference evidence="7" key="1">
    <citation type="journal article" date="2019" name="Int. J. Syst. Evol. Microbiol.">
        <title>The Global Catalogue of Microorganisms (GCM) 10K type strain sequencing project: providing services to taxonomists for standard genome sequencing and annotation.</title>
        <authorList>
            <consortium name="The Broad Institute Genomics Platform"/>
            <consortium name="The Broad Institute Genome Sequencing Center for Infectious Disease"/>
            <person name="Wu L."/>
            <person name="Ma J."/>
        </authorList>
    </citation>
    <scope>NUCLEOTIDE SEQUENCE [LARGE SCALE GENOMIC DNA]</scope>
    <source>
        <strain evidence="7">CCUG 61889</strain>
    </source>
</reference>
<organism evidence="6 7">
    <name type="scientific">Bacillus songklensis</name>
    <dbReference type="NCBI Taxonomy" id="1069116"/>
    <lineage>
        <taxon>Bacteria</taxon>
        <taxon>Bacillati</taxon>
        <taxon>Bacillota</taxon>
        <taxon>Bacilli</taxon>
        <taxon>Bacillales</taxon>
        <taxon>Bacillaceae</taxon>
        <taxon>Bacillus</taxon>
    </lineage>
</organism>
<dbReference type="InterPro" id="IPR011055">
    <property type="entry name" value="Dup_hybrid_motif"/>
</dbReference>
<dbReference type="EMBL" id="JBHRZT010000073">
    <property type="protein sequence ID" value="MFC3886557.1"/>
    <property type="molecule type" value="Genomic_DNA"/>
</dbReference>
<feature type="compositionally biased region" description="Low complexity" evidence="3">
    <location>
        <begin position="273"/>
        <end position="298"/>
    </location>
</feature>
<evidence type="ECO:0000259" key="4">
    <source>
        <dbReference type="Pfam" id="PF01551"/>
    </source>
</evidence>
<dbReference type="PANTHER" id="PTHR21666:SF270">
    <property type="entry name" value="MUREIN HYDROLASE ACTIVATOR ENVC"/>
    <property type="match status" value="1"/>
</dbReference>
<evidence type="ECO:0000256" key="2">
    <source>
        <dbReference type="SAM" id="Coils"/>
    </source>
</evidence>
<accession>A0ABV8BBP3</accession>
<feature type="coiled-coil region" evidence="2">
    <location>
        <begin position="43"/>
        <end position="119"/>
    </location>
</feature>
<feature type="domain" description="Peptidoglycan hydrolase PcsB coiled-coil" evidence="5">
    <location>
        <begin position="106"/>
        <end position="179"/>
    </location>
</feature>
<dbReference type="SUPFAM" id="SSF51261">
    <property type="entry name" value="Duplicated hybrid motif"/>
    <property type="match status" value="1"/>
</dbReference>
<dbReference type="Gene3D" id="6.10.250.3150">
    <property type="match status" value="1"/>
</dbReference>
<comment type="caution">
    <text evidence="6">The sequence shown here is derived from an EMBL/GenBank/DDBJ whole genome shotgun (WGS) entry which is preliminary data.</text>
</comment>
<evidence type="ECO:0000259" key="5">
    <source>
        <dbReference type="Pfam" id="PF24568"/>
    </source>
</evidence>
<dbReference type="InterPro" id="IPR057309">
    <property type="entry name" value="PcsB_CC"/>
</dbReference>
<evidence type="ECO:0000313" key="7">
    <source>
        <dbReference type="Proteomes" id="UP001595752"/>
    </source>
</evidence>
<feature type="domain" description="M23ase beta-sheet core" evidence="4">
    <location>
        <begin position="321"/>
        <end position="425"/>
    </location>
</feature>
<keyword evidence="1" id="KW-0732">Signal</keyword>
<dbReference type="Proteomes" id="UP001595752">
    <property type="component" value="Unassembled WGS sequence"/>
</dbReference>
<feature type="region of interest" description="Disordered" evidence="3">
    <location>
        <begin position="258"/>
        <end position="300"/>
    </location>
</feature>
<keyword evidence="2" id="KW-0175">Coiled coil</keyword>
<dbReference type="Gene3D" id="2.70.70.10">
    <property type="entry name" value="Glucose Permease (Domain IIA)"/>
    <property type="match status" value="1"/>
</dbReference>
<sequence>MKGKVLSVSTAVLIGLSSLWPMSAHVSASSTLQERMNQVQNKRSTISNNISANQEEIKRLQAQKQKVEKEIEQLDATVAETNEKIRTKQGEINKTNEAINQLRQEIAIVTERIKKRNELLKLRARSLQESGGTVDYLEVILGSQSFGDFVSRVNAVSTIVEADKEILREHEEDKRLKQEKETELQNQLASLQQKLNELETLKKELEQQVQKKNQLLAQLDQEKEHKEHEIHVLEDQDKLAANQEAAIRELMAEEAARKADEARKRAEAEAAAKRSSNSVPSVSKPSPAPSASSMPAVSGGMFMKPANGPITSGFGGRWGKHHDGIDIGKRGSDVPIVAAAGGKVSRSYYSSSYGNVVFITHLINGQVWTTVYAHMENRAVSEGQTVSKGQFLGYMGNTGHSFGAHLHFEIHKGPWNASKSNAVDPAAYIN</sequence>
<feature type="compositionally biased region" description="Basic and acidic residues" evidence="3">
    <location>
        <begin position="258"/>
        <end position="272"/>
    </location>
</feature>
<dbReference type="PANTHER" id="PTHR21666">
    <property type="entry name" value="PEPTIDASE-RELATED"/>
    <property type="match status" value="1"/>
</dbReference>
<evidence type="ECO:0000256" key="3">
    <source>
        <dbReference type="SAM" id="MobiDB-lite"/>
    </source>
</evidence>
<dbReference type="CDD" id="cd12797">
    <property type="entry name" value="M23_peptidase"/>
    <property type="match status" value="1"/>
</dbReference>
<evidence type="ECO:0000313" key="6">
    <source>
        <dbReference type="EMBL" id="MFC3886557.1"/>
    </source>
</evidence>
<dbReference type="InterPro" id="IPR016047">
    <property type="entry name" value="M23ase_b-sheet_dom"/>
</dbReference>
<dbReference type="Pfam" id="PF24568">
    <property type="entry name" value="CC_PcsB"/>
    <property type="match status" value="1"/>
</dbReference>
<keyword evidence="6" id="KW-0378">Hydrolase</keyword>
<gene>
    <name evidence="6" type="ORF">ACFOU2_24910</name>
</gene>
<proteinExistence type="predicted"/>
<dbReference type="RefSeq" id="WP_377918976.1">
    <property type="nucleotide sequence ID" value="NZ_JBHRZT010000073.1"/>
</dbReference>
<name>A0ABV8BBP3_9BACI</name>